<organism evidence="2 3">
    <name type="scientific">Rheinheimera salexigens</name>
    <dbReference type="NCBI Taxonomy" id="1628148"/>
    <lineage>
        <taxon>Bacteria</taxon>
        <taxon>Pseudomonadati</taxon>
        <taxon>Pseudomonadota</taxon>
        <taxon>Gammaproteobacteria</taxon>
        <taxon>Chromatiales</taxon>
        <taxon>Chromatiaceae</taxon>
        <taxon>Rheinheimera</taxon>
    </lineage>
</organism>
<dbReference type="PANTHER" id="PTHR30037">
    <property type="entry name" value="DNA-3-METHYLADENINE GLYCOSYLASE 1"/>
    <property type="match status" value="1"/>
</dbReference>
<keyword evidence="1" id="KW-0862">Zinc</keyword>
<protein>
    <submittedName>
        <fullName evidence="2">DNA-3-methyladenine glycosylase</fullName>
    </submittedName>
</protein>
<dbReference type="STRING" id="1628148.BI198_15610"/>
<dbReference type="Proteomes" id="UP000242258">
    <property type="component" value="Unassembled WGS sequence"/>
</dbReference>
<keyword evidence="3" id="KW-1185">Reference proteome</keyword>
<dbReference type="GO" id="GO:0006284">
    <property type="term" value="P:base-excision repair"/>
    <property type="evidence" value="ECO:0007669"/>
    <property type="project" value="InterPro"/>
</dbReference>
<dbReference type="AlphaFoldDB" id="A0A1E7Q9G1"/>
<evidence type="ECO:0000313" key="2">
    <source>
        <dbReference type="EMBL" id="OEY70824.1"/>
    </source>
</evidence>
<reference evidence="3" key="1">
    <citation type="submission" date="2016-09" db="EMBL/GenBank/DDBJ databases">
        <authorList>
            <person name="Wan X."/>
            <person name="Hou S."/>
        </authorList>
    </citation>
    <scope>NUCLEOTIDE SEQUENCE [LARGE SCALE GENOMIC DNA]</scope>
    <source>
        <strain evidence="3">KH87</strain>
    </source>
</reference>
<evidence type="ECO:0000313" key="3">
    <source>
        <dbReference type="Proteomes" id="UP000242258"/>
    </source>
</evidence>
<dbReference type="InterPro" id="IPR005019">
    <property type="entry name" value="Adenine_glyco"/>
</dbReference>
<keyword evidence="1" id="KW-0479">Metal-binding</keyword>
<dbReference type="GO" id="GO:0008725">
    <property type="term" value="F:DNA-3-methyladenine glycosylase activity"/>
    <property type="evidence" value="ECO:0007669"/>
    <property type="project" value="InterPro"/>
</dbReference>
<feature type="binding site" evidence="1">
    <location>
        <position position="191"/>
    </location>
    <ligand>
        <name>Zn(2+)</name>
        <dbReference type="ChEBI" id="CHEBI:29105"/>
    </ligand>
</feature>
<dbReference type="InterPro" id="IPR011257">
    <property type="entry name" value="DNA_glycosylase"/>
</dbReference>
<dbReference type="Pfam" id="PF03352">
    <property type="entry name" value="Adenine_glyco"/>
    <property type="match status" value="1"/>
</dbReference>
<dbReference type="InterPro" id="IPR052891">
    <property type="entry name" value="DNA-3mA_glycosylase"/>
</dbReference>
<dbReference type="GO" id="GO:0046872">
    <property type="term" value="F:metal ion binding"/>
    <property type="evidence" value="ECO:0007669"/>
    <property type="project" value="UniProtKB-KW"/>
</dbReference>
<gene>
    <name evidence="2" type="ORF">BI198_15610</name>
</gene>
<name>A0A1E7Q9G1_9GAMM</name>
<dbReference type="EMBL" id="MKEK01000001">
    <property type="protein sequence ID" value="OEY70824.1"/>
    <property type="molecule type" value="Genomic_DNA"/>
</dbReference>
<dbReference type="SUPFAM" id="SSF48150">
    <property type="entry name" value="DNA-glycosylase"/>
    <property type="match status" value="1"/>
</dbReference>
<comment type="caution">
    <text evidence="2">The sequence shown here is derived from an EMBL/GenBank/DDBJ whole genome shotgun (WGS) entry which is preliminary data.</text>
</comment>
<proteinExistence type="predicted"/>
<dbReference type="Gene3D" id="1.10.340.30">
    <property type="entry name" value="Hypothetical protein, domain 2"/>
    <property type="match status" value="1"/>
</dbReference>
<dbReference type="PANTHER" id="PTHR30037:SF4">
    <property type="entry name" value="DNA-3-METHYLADENINE GLYCOSYLASE I"/>
    <property type="match status" value="1"/>
</dbReference>
<dbReference type="OrthoDB" id="9807664at2"/>
<evidence type="ECO:0000256" key="1">
    <source>
        <dbReference type="PIRSR" id="PIRSR605019-1"/>
    </source>
</evidence>
<sequence length="203" mass="23196">MIKPKQSIANSLDDSLTRCRWLDCSKPDYVAYHDQEWGVPVYDDKKMFEFIVLESAQAGLSWYTILKRRAGYKHAFADFDVEQVAKFDDAKIEQLMQDASIIRNRAKITAAIGNAKVFMEIQQQFGSFCNYLWAYVDHKPIINDMAALADYPATTALSDKISKDLKQRGFAFFGSTICYAHLQACGLVNDHSRQCFLHHSYAI</sequence>
<feature type="binding site" evidence="1">
    <location>
        <position position="195"/>
    </location>
    <ligand>
        <name>Zn(2+)</name>
        <dbReference type="ChEBI" id="CHEBI:29105"/>
    </ligand>
</feature>
<feature type="binding site" evidence="1">
    <location>
        <position position="33"/>
    </location>
    <ligand>
        <name>Zn(2+)</name>
        <dbReference type="ChEBI" id="CHEBI:29105"/>
    </ligand>
</feature>
<accession>A0A1E7Q9G1</accession>
<dbReference type="RefSeq" id="WP_070050439.1">
    <property type="nucleotide sequence ID" value="NZ_CBCSDO010000002.1"/>
</dbReference>
<feature type="binding site" evidence="1">
    <location>
        <position position="19"/>
    </location>
    <ligand>
        <name>Zn(2+)</name>
        <dbReference type="ChEBI" id="CHEBI:29105"/>
    </ligand>
</feature>